<dbReference type="Gene3D" id="2.40.128.150">
    <property type="entry name" value="Cysteine proteinases"/>
    <property type="match status" value="1"/>
</dbReference>
<evidence type="ECO:0000256" key="2">
    <source>
        <dbReference type="RuleBase" id="RU003452"/>
    </source>
</evidence>
<dbReference type="PANTHER" id="PTHR11786">
    <property type="entry name" value="N-HYDROXYARYLAMINE O-ACETYLTRANSFERASE"/>
    <property type="match status" value="1"/>
</dbReference>
<dbReference type="EMBL" id="FQVA01000001">
    <property type="protein sequence ID" value="SHE63424.1"/>
    <property type="molecule type" value="Genomic_DNA"/>
</dbReference>
<dbReference type="Proteomes" id="UP000184170">
    <property type="component" value="Unassembled WGS sequence"/>
</dbReference>
<dbReference type="Gene3D" id="3.30.2140.10">
    <property type="entry name" value="Arylamine N-acetyltransferase"/>
    <property type="match status" value="1"/>
</dbReference>
<evidence type="ECO:0000256" key="1">
    <source>
        <dbReference type="ARBA" id="ARBA00006547"/>
    </source>
</evidence>
<name>A0A1M4V355_9GAMM</name>
<gene>
    <name evidence="3" type="ORF">SAMN04487965_0312</name>
</gene>
<dbReference type="STRING" id="494016.SAMN04487965_0312"/>
<dbReference type="Pfam" id="PF00797">
    <property type="entry name" value="Acetyltransf_2"/>
    <property type="match status" value="1"/>
</dbReference>
<keyword evidence="4" id="KW-1185">Reference proteome</keyword>
<dbReference type="PRINTS" id="PR01543">
    <property type="entry name" value="ANATRNSFRASE"/>
</dbReference>
<dbReference type="AlphaFoldDB" id="A0A1M4V355"/>
<evidence type="ECO:0000313" key="4">
    <source>
        <dbReference type="Proteomes" id="UP000184170"/>
    </source>
</evidence>
<proteinExistence type="inferred from homology"/>
<evidence type="ECO:0000313" key="3">
    <source>
        <dbReference type="EMBL" id="SHE63424.1"/>
    </source>
</evidence>
<dbReference type="RefSeq" id="WP_073270774.1">
    <property type="nucleotide sequence ID" value="NZ_FQVA01000001.1"/>
</dbReference>
<reference evidence="4" key="1">
    <citation type="submission" date="2016-11" db="EMBL/GenBank/DDBJ databases">
        <authorList>
            <person name="Varghese N."/>
            <person name="Submissions S."/>
        </authorList>
    </citation>
    <scope>NUCLEOTIDE SEQUENCE [LARGE SCALE GENOMIC DNA]</scope>
    <source>
        <strain evidence="4">CGMCC 1.7063</strain>
    </source>
</reference>
<keyword evidence="3" id="KW-0808">Transferase</keyword>
<accession>A0A1M4V355</accession>
<dbReference type="InterPro" id="IPR001447">
    <property type="entry name" value="Arylamine_N-AcTrfase"/>
</dbReference>
<protein>
    <submittedName>
        <fullName evidence="3">N-hydroxyarylamine O-acetyltransferase</fullName>
    </submittedName>
</protein>
<sequence length="278" mass="31166">MKTVTIDLDAYLQRIGYTGKPSADLRTLKALVKLQTQFIPFESLNPFIGWPVDIDLPSVERKLVREGRGGYCFEQNALLRAALQTIGIPVTGLAARVLWRMPADHEPAQSHMILKAEVDGTSYLVDVGFGGQTPTAPLRLNEEGEQQTAHGIYRVRRIDRDYLLEVKMDPGWLSVYRFDLQPQSAGDYKVFNWYCATHPQSRFVTELVAARAFAGGRHTLLNRELSYYPHSGPKTVVRLAAPADLRRALTEVFEIRLPSDPALDRALNKLFATEGGRA</sequence>
<dbReference type="OrthoDB" id="7181050at2"/>
<dbReference type="PANTHER" id="PTHR11786:SF0">
    <property type="entry name" value="ARYLAMINE N-ACETYLTRANSFERASE 4-RELATED"/>
    <property type="match status" value="1"/>
</dbReference>
<organism evidence="3 4">
    <name type="scientific">Microbulbifer donghaiensis</name>
    <dbReference type="NCBI Taxonomy" id="494016"/>
    <lineage>
        <taxon>Bacteria</taxon>
        <taxon>Pseudomonadati</taxon>
        <taxon>Pseudomonadota</taxon>
        <taxon>Gammaproteobacteria</taxon>
        <taxon>Cellvibrionales</taxon>
        <taxon>Microbulbiferaceae</taxon>
        <taxon>Microbulbifer</taxon>
    </lineage>
</organism>
<dbReference type="SUPFAM" id="SSF54001">
    <property type="entry name" value="Cysteine proteinases"/>
    <property type="match status" value="1"/>
</dbReference>
<comment type="similarity">
    <text evidence="1 2">Belongs to the arylamine N-acetyltransferase family.</text>
</comment>
<dbReference type="GO" id="GO:0016407">
    <property type="term" value="F:acetyltransferase activity"/>
    <property type="evidence" value="ECO:0007669"/>
    <property type="project" value="InterPro"/>
</dbReference>
<dbReference type="InterPro" id="IPR038765">
    <property type="entry name" value="Papain-like_cys_pep_sf"/>
</dbReference>